<dbReference type="SUPFAM" id="SSF48726">
    <property type="entry name" value="Immunoglobulin"/>
    <property type="match status" value="1"/>
</dbReference>
<dbReference type="PANTHER" id="PTHR19367">
    <property type="entry name" value="T-CELL RECEPTOR ALPHA CHAIN V REGION"/>
    <property type="match status" value="1"/>
</dbReference>
<keyword evidence="5" id="KW-0391">Immunity</keyword>
<dbReference type="InterPro" id="IPR013783">
    <property type="entry name" value="Ig-like_fold"/>
</dbReference>
<dbReference type="OMA" id="QGHNLTC"/>
<proteinExistence type="predicted"/>
<dbReference type="InterPro" id="IPR013106">
    <property type="entry name" value="Ig_V-set"/>
</dbReference>
<keyword evidence="3" id="KW-0675">Receptor</keyword>
<dbReference type="Pfam" id="PF07686">
    <property type="entry name" value="V-set"/>
    <property type="match status" value="1"/>
</dbReference>
<reference evidence="7" key="3">
    <citation type="submission" date="2025-09" db="UniProtKB">
        <authorList>
            <consortium name="Ensembl"/>
        </authorList>
    </citation>
    <scope>IDENTIFICATION</scope>
</reference>
<feature type="domain" description="Ig-like" evidence="6">
    <location>
        <begin position="19"/>
        <end position="116"/>
    </location>
</feature>
<dbReference type="STRING" id="29139.ENSVURP00010026544"/>
<dbReference type="InterPro" id="IPR007110">
    <property type="entry name" value="Ig-like_dom"/>
</dbReference>
<keyword evidence="1" id="KW-0732">Signal</keyword>
<evidence type="ECO:0000256" key="5">
    <source>
        <dbReference type="ARBA" id="ARBA00043266"/>
    </source>
</evidence>
<keyword evidence="5" id="KW-1279">T cell receptor</keyword>
<evidence type="ECO:0000259" key="6">
    <source>
        <dbReference type="PROSITE" id="PS50835"/>
    </source>
</evidence>
<dbReference type="PROSITE" id="PS50835">
    <property type="entry name" value="IG_LIKE"/>
    <property type="match status" value="1"/>
</dbReference>
<dbReference type="PANTHER" id="PTHR19367:SF8">
    <property type="entry name" value="T CELL RECEPTOR ALPHA VARIABLE 3"/>
    <property type="match status" value="1"/>
</dbReference>
<dbReference type="InterPro" id="IPR036179">
    <property type="entry name" value="Ig-like_dom_sf"/>
</dbReference>
<evidence type="ECO:0000313" key="7">
    <source>
        <dbReference type="Ensembl" id="ENSVURP00010026544.1"/>
    </source>
</evidence>
<keyword evidence="8" id="KW-1185">Reference proteome</keyword>
<dbReference type="GO" id="GO:0002250">
    <property type="term" value="P:adaptive immune response"/>
    <property type="evidence" value="ECO:0007669"/>
    <property type="project" value="UniProtKB-KW"/>
</dbReference>
<reference evidence="7" key="2">
    <citation type="submission" date="2025-08" db="UniProtKB">
        <authorList>
            <consortium name="Ensembl"/>
        </authorList>
    </citation>
    <scope>IDENTIFICATION</scope>
</reference>
<evidence type="ECO:0000256" key="3">
    <source>
        <dbReference type="ARBA" id="ARBA00023170"/>
    </source>
</evidence>
<evidence type="ECO:0000256" key="1">
    <source>
        <dbReference type="ARBA" id="ARBA00022729"/>
    </source>
</evidence>
<organism evidence="7 8">
    <name type="scientific">Vombatus ursinus</name>
    <name type="common">Common wombat</name>
    <dbReference type="NCBI Taxonomy" id="29139"/>
    <lineage>
        <taxon>Eukaryota</taxon>
        <taxon>Metazoa</taxon>
        <taxon>Chordata</taxon>
        <taxon>Craniata</taxon>
        <taxon>Vertebrata</taxon>
        <taxon>Euteleostomi</taxon>
        <taxon>Mammalia</taxon>
        <taxon>Metatheria</taxon>
        <taxon>Diprotodontia</taxon>
        <taxon>Vombatidae</taxon>
        <taxon>Vombatus</taxon>
    </lineage>
</organism>
<evidence type="ECO:0000313" key="8">
    <source>
        <dbReference type="Proteomes" id="UP000314987"/>
    </source>
</evidence>
<dbReference type="InterPro" id="IPR051287">
    <property type="entry name" value="TCR_variable_region"/>
</dbReference>
<protein>
    <recommendedName>
        <fullName evidence="6">Ig-like domain-containing protein</fullName>
    </recommendedName>
</protein>
<sequence>MGLCQFIEYCLDVTGGTRAQTVSQPEDQVTIHERDPLELRCTASYTGSPTFYWYVQYPKQSLEMLLKYLSGNTLVRGSKGFEAEFNKTNKSFNLRKSSVEVSDVAVYFCAVNDTVT</sequence>
<name>A0A4X2LMX9_VOMUR</name>
<dbReference type="Ensembl" id="ENSVURT00010030233.1">
    <property type="protein sequence ID" value="ENSVURP00010026544.1"/>
    <property type="gene ID" value="ENSVURG00010020317.1"/>
</dbReference>
<evidence type="ECO:0000256" key="2">
    <source>
        <dbReference type="ARBA" id="ARBA00023130"/>
    </source>
</evidence>
<keyword evidence="4" id="KW-0393">Immunoglobulin domain</keyword>
<dbReference type="Gene3D" id="2.60.40.10">
    <property type="entry name" value="Immunoglobulins"/>
    <property type="match status" value="1"/>
</dbReference>
<evidence type="ECO:0000256" key="4">
    <source>
        <dbReference type="ARBA" id="ARBA00023319"/>
    </source>
</evidence>
<reference evidence="8" key="1">
    <citation type="submission" date="2018-12" db="EMBL/GenBank/DDBJ databases">
        <authorList>
            <person name="Yazar S."/>
        </authorList>
    </citation>
    <scope>NUCLEOTIDE SEQUENCE [LARGE SCALE GENOMIC DNA]</scope>
</reference>
<dbReference type="GO" id="GO:0042101">
    <property type="term" value="C:T cell receptor complex"/>
    <property type="evidence" value="ECO:0007669"/>
    <property type="project" value="UniProtKB-KW"/>
</dbReference>
<dbReference type="SMART" id="SM00406">
    <property type="entry name" value="IGv"/>
    <property type="match status" value="1"/>
</dbReference>
<dbReference type="Proteomes" id="UP000314987">
    <property type="component" value="Unassembled WGS sequence"/>
</dbReference>
<accession>A0A4X2LMX9</accession>
<dbReference type="AlphaFoldDB" id="A0A4X2LMX9"/>
<keyword evidence="2" id="KW-1064">Adaptive immunity</keyword>
<dbReference type="GeneTree" id="ENSGT00940000153073"/>